<dbReference type="InterPro" id="IPR050975">
    <property type="entry name" value="Sleep_regulator"/>
</dbReference>
<dbReference type="GO" id="GO:0032222">
    <property type="term" value="P:regulation of synaptic transmission, cholinergic"/>
    <property type="evidence" value="ECO:0007669"/>
    <property type="project" value="InterPro"/>
</dbReference>
<gene>
    <name evidence="4" type="ORF">SNE40_019141</name>
</gene>
<evidence type="ECO:0000256" key="1">
    <source>
        <dbReference type="ARBA" id="ARBA00022729"/>
    </source>
</evidence>
<dbReference type="EMBL" id="JAZGQO010000014">
    <property type="protein sequence ID" value="KAK6170843.1"/>
    <property type="molecule type" value="Genomic_DNA"/>
</dbReference>
<dbReference type="Pfam" id="PF17064">
    <property type="entry name" value="QVR"/>
    <property type="match status" value="1"/>
</dbReference>
<name>A0AAN8J8Q7_PATCE</name>
<reference evidence="4 5" key="1">
    <citation type="submission" date="2024-01" db="EMBL/GenBank/DDBJ databases">
        <title>The genome of the rayed Mediterranean limpet Patella caerulea (Linnaeus, 1758).</title>
        <authorList>
            <person name="Anh-Thu Weber A."/>
            <person name="Halstead-Nussloch G."/>
        </authorList>
    </citation>
    <scope>NUCLEOTIDE SEQUENCE [LARGE SCALE GENOMIC DNA]</scope>
    <source>
        <strain evidence="4">AATW-2023a</strain>
        <tissue evidence="4">Whole specimen</tissue>
    </source>
</reference>
<evidence type="ECO:0008006" key="6">
    <source>
        <dbReference type="Google" id="ProtNLM"/>
    </source>
</evidence>
<proteinExistence type="predicted"/>
<feature type="signal peptide" evidence="3">
    <location>
        <begin position="1"/>
        <end position="28"/>
    </location>
</feature>
<accession>A0AAN8J8Q7</accession>
<dbReference type="CDD" id="cd23590">
    <property type="entry name" value="TFP_LU_ECD_Bou"/>
    <property type="match status" value="1"/>
</dbReference>
<dbReference type="PANTHER" id="PTHR33562">
    <property type="entry name" value="ATILLA, ISOFORM B-RELATED-RELATED"/>
    <property type="match status" value="1"/>
</dbReference>
<evidence type="ECO:0000313" key="5">
    <source>
        <dbReference type="Proteomes" id="UP001347796"/>
    </source>
</evidence>
<evidence type="ECO:0000256" key="3">
    <source>
        <dbReference type="SAM" id="SignalP"/>
    </source>
</evidence>
<protein>
    <recommendedName>
        <fullName evidence="6">Protein sleepless</fullName>
    </recommendedName>
</protein>
<dbReference type="SUPFAM" id="SSF57302">
    <property type="entry name" value="Snake toxin-like"/>
    <property type="match status" value="1"/>
</dbReference>
<organism evidence="4 5">
    <name type="scientific">Patella caerulea</name>
    <name type="common">Rayed Mediterranean limpet</name>
    <dbReference type="NCBI Taxonomy" id="87958"/>
    <lineage>
        <taxon>Eukaryota</taxon>
        <taxon>Metazoa</taxon>
        <taxon>Spiralia</taxon>
        <taxon>Lophotrochozoa</taxon>
        <taxon>Mollusca</taxon>
        <taxon>Gastropoda</taxon>
        <taxon>Patellogastropoda</taxon>
        <taxon>Patelloidea</taxon>
        <taxon>Patellidae</taxon>
        <taxon>Patella</taxon>
    </lineage>
</organism>
<feature type="chain" id="PRO_5042881222" description="Protein sleepless" evidence="3">
    <location>
        <begin position="29"/>
        <end position="143"/>
    </location>
</feature>
<dbReference type="GO" id="GO:0030431">
    <property type="term" value="P:sleep"/>
    <property type="evidence" value="ECO:0007669"/>
    <property type="project" value="InterPro"/>
</dbReference>
<dbReference type="InterPro" id="IPR045860">
    <property type="entry name" value="Snake_toxin-like_sf"/>
</dbReference>
<evidence type="ECO:0000256" key="2">
    <source>
        <dbReference type="ARBA" id="ARBA00023180"/>
    </source>
</evidence>
<sequence>MTKTSLEIRWKIYLVCFSLLFLAGTGDAMECFQCNSTLDSNCQDQFDHSIANHPQKSKYCKMHDAKFCIKVTGLWGGVVGTHRFCSSRDMGDQCQDIGYMDHDRMYRACTFTCSSDGCNASTKLSLSATLMSMTIGVLAFISS</sequence>
<dbReference type="InterPro" id="IPR031424">
    <property type="entry name" value="QVR-like"/>
</dbReference>
<dbReference type="AlphaFoldDB" id="A0AAN8J8Q7"/>
<evidence type="ECO:0000313" key="4">
    <source>
        <dbReference type="EMBL" id="KAK6170843.1"/>
    </source>
</evidence>
<comment type="caution">
    <text evidence="4">The sequence shown here is derived from an EMBL/GenBank/DDBJ whole genome shotgun (WGS) entry which is preliminary data.</text>
</comment>
<keyword evidence="2" id="KW-0325">Glycoprotein</keyword>
<keyword evidence="5" id="KW-1185">Reference proteome</keyword>
<dbReference type="PANTHER" id="PTHR33562:SF18">
    <property type="entry name" value="BOUDIN-RELATED"/>
    <property type="match status" value="1"/>
</dbReference>
<keyword evidence="1 3" id="KW-0732">Signal</keyword>
<dbReference type="Proteomes" id="UP001347796">
    <property type="component" value="Unassembled WGS sequence"/>
</dbReference>